<reference evidence="1" key="1">
    <citation type="journal article" date="2014" name="Int. J. Syst. Evol. Microbiol.">
        <title>Complete genome sequence of Corynebacterium casei LMG S-19264T (=DSM 44701T), isolated from a smear-ripened cheese.</title>
        <authorList>
            <consortium name="US DOE Joint Genome Institute (JGI-PGF)"/>
            <person name="Walter F."/>
            <person name="Albersmeier A."/>
            <person name="Kalinowski J."/>
            <person name="Ruckert C."/>
        </authorList>
    </citation>
    <scope>NUCLEOTIDE SEQUENCE</scope>
    <source>
        <strain evidence="1">KCTC 23714</strain>
    </source>
</reference>
<organism evidence="1 2">
    <name type="scientific">Gemmobacter lanyuensis</name>
    <dbReference type="NCBI Taxonomy" id="1054497"/>
    <lineage>
        <taxon>Bacteria</taxon>
        <taxon>Pseudomonadati</taxon>
        <taxon>Pseudomonadota</taxon>
        <taxon>Alphaproteobacteria</taxon>
        <taxon>Rhodobacterales</taxon>
        <taxon>Paracoccaceae</taxon>
        <taxon>Gemmobacter</taxon>
    </lineage>
</organism>
<proteinExistence type="predicted"/>
<reference evidence="1" key="2">
    <citation type="submission" date="2020-09" db="EMBL/GenBank/DDBJ databases">
        <authorList>
            <person name="Sun Q."/>
            <person name="Kim S."/>
        </authorList>
    </citation>
    <scope>NUCLEOTIDE SEQUENCE</scope>
    <source>
        <strain evidence="1">KCTC 23714</strain>
    </source>
</reference>
<evidence type="ECO:0000313" key="2">
    <source>
        <dbReference type="Proteomes" id="UP000628984"/>
    </source>
</evidence>
<comment type="caution">
    <text evidence="1">The sequence shown here is derived from an EMBL/GenBank/DDBJ whole genome shotgun (WGS) entry which is preliminary data.</text>
</comment>
<dbReference type="AlphaFoldDB" id="A0A918MIQ8"/>
<dbReference type="RefSeq" id="WP_189632946.1">
    <property type="nucleotide sequence ID" value="NZ_BMYQ01000002.1"/>
</dbReference>
<evidence type="ECO:0000313" key="1">
    <source>
        <dbReference type="EMBL" id="GGW25778.1"/>
    </source>
</evidence>
<gene>
    <name evidence="1" type="ORF">GCM10011452_12150</name>
</gene>
<accession>A0A918MIQ8</accession>
<sequence length="108" mass="11927">MDKHQLATITMLAQLLKDRQLEALRRSAAQQAQTRALIAGLEAAPALDLPPVPAAQTALTYSVWADRRRSELNRQLAAQLVELEERRSEASLAFGRVQALGRVAAKRK</sequence>
<dbReference type="Proteomes" id="UP000628984">
    <property type="component" value="Unassembled WGS sequence"/>
</dbReference>
<protein>
    <submittedName>
        <fullName evidence="1">Uncharacterized protein</fullName>
    </submittedName>
</protein>
<dbReference type="EMBL" id="BMYQ01000002">
    <property type="protein sequence ID" value="GGW25778.1"/>
    <property type="molecule type" value="Genomic_DNA"/>
</dbReference>
<name>A0A918MIQ8_9RHOB</name>
<keyword evidence="2" id="KW-1185">Reference proteome</keyword>